<dbReference type="PRINTS" id="PR00463">
    <property type="entry name" value="EP450I"/>
</dbReference>
<dbReference type="SUPFAM" id="SSF48264">
    <property type="entry name" value="Cytochrome P450"/>
    <property type="match status" value="1"/>
</dbReference>
<evidence type="ECO:0000256" key="6">
    <source>
        <dbReference type="ARBA" id="ARBA00022692"/>
    </source>
</evidence>
<evidence type="ECO:0000256" key="4">
    <source>
        <dbReference type="ARBA" id="ARBA00010617"/>
    </source>
</evidence>
<keyword evidence="12" id="KW-0472">Membrane</keyword>
<evidence type="ECO:0008006" key="17">
    <source>
        <dbReference type="Google" id="ProtNLM"/>
    </source>
</evidence>
<dbReference type="InterPro" id="IPR001128">
    <property type="entry name" value="Cyt_P450"/>
</dbReference>
<sequence>MKPYGPEWRDGRKAFQRVFHPNTVSRFRPREVVEARKLLCRLLRAPDDFMAHLRLTTGSLSLSIAYGIETQEENDPYIMHAERTLEAANAAMVPGAFLVDVFPALKYIPEWMPGASFKTKARIWKYSSLWTLNTPWEVVKRRMTLIQDLIEPATNPAYMESVCKSAVGSIYVGNSTLGILYSFFLAMVCYPEIQHRAQTSIDVVCRGRLPDFSDYDSLPYVHAIVKECLRWHPVMPLNVPHRLSEDDVYDGYYIPEGSFVIANTWALLHDPDVYTEPESFIPERFLTQHETANGQMLVINPDIRDPMEAAFGFGRRICPGRHMAHESMWIVFVSVLATFDIQRIRDVDGAEIVPPEAYSEGFISHPRPFTCRIVPRSPEHADMIRDLEGKS</sequence>
<dbReference type="AlphaFoldDB" id="A0A0C3SBC9"/>
<name>A0A0C3SBC9_PHLG1</name>
<dbReference type="STRING" id="745531.A0A0C3SBC9"/>
<dbReference type="GO" id="GO:0004497">
    <property type="term" value="F:monooxygenase activity"/>
    <property type="evidence" value="ECO:0007669"/>
    <property type="project" value="UniProtKB-KW"/>
</dbReference>
<keyword evidence="9 14" id="KW-0560">Oxidoreductase</keyword>
<keyword evidence="16" id="KW-1185">Reference proteome</keyword>
<comment type="similarity">
    <text evidence="4 14">Belongs to the cytochrome P450 family.</text>
</comment>
<keyword evidence="8" id="KW-1133">Transmembrane helix</keyword>
<accession>A0A0C3SBC9</accession>
<dbReference type="GO" id="GO:0020037">
    <property type="term" value="F:heme binding"/>
    <property type="evidence" value="ECO:0007669"/>
    <property type="project" value="InterPro"/>
</dbReference>
<dbReference type="Proteomes" id="UP000053257">
    <property type="component" value="Unassembled WGS sequence"/>
</dbReference>
<dbReference type="InterPro" id="IPR050364">
    <property type="entry name" value="Cytochrome_P450_fung"/>
</dbReference>
<reference evidence="15 16" key="1">
    <citation type="journal article" date="2014" name="PLoS Genet.">
        <title>Analysis of the Phlebiopsis gigantea genome, transcriptome and secretome provides insight into its pioneer colonization strategies of wood.</title>
        <authorList>
            <person name="Hori C."/>
            <person name="Ishida T."/>
            <person name="Igarashi K."/>
            <person name="Samejima M."/>
            <person name="Suzuki H."/>
            <person name="Master E."/>
            <person name="Ferreira P."/>
            <person name="Ruiz-Duenas F.J."/>
            <person name="Held B."/>
            <person name="Canessa P."/>
            <person name="Larrondo L.F."/>
            <person name="Schmoll M."/>
            <person name="Druzhinina I.S."/>
            <person name="Kubicek C.P."/>
            <person name="Gaskell J.A."/>
            <person name="Kersten P."/>
            <person name="St John F."/>
            <person name="Glasner J."/>
            <person name="Sabat G."/>
            <person name="Splinter BonDurant S."/>
            <person name="Syed K."/>
            <person name="Yadav J."/>
            <person name="Mgbeahuruike A.C."/>
            <person name="Kovalchuk A."/>
            <person name="Asiegbu F.O."/>
            <person name="Lackner G."/>
            <person name="Hoffmeister D."/>
            <person name="Rencoret J."/>
            <person name="Gutierrez A."/>
            <person name="Sun H."/>
            <person name="Lindquist E."/>
            <person name="Barry K."/>
            <person name="Riley R."/>
            <person name="Grigoriev I.V."/>
            <person name="Henrissat B."/>
            <person name="Kues U."/>
            <person name="Berka R.M."/>
            <person name="Martinez A.T."/>
            <person name="Covert S.F."/>
            <person name="Blanchette R.A."/>
            <person name="Cullen D."/>
        </authorList>
    </citation>
    <scope>NUCLEOTIDE SEQUENCE [LARGE SCALE GENOMIC DNA]</scope>
    <source>
        <strain evidence="15 16">11061_1 CR5-6</strain>
    </source>
</reference>
<comment type="subcellular location">
    <subcellularLocation>
        <location evidence="2">Membrane</location>
        <topology evidence="2">Single-pass membrane protein</topology>
    </subcellularLocation>
</comment>
<dbReference type="PANTHER" id="PTHR46300:SF7">
    <property type="entry name" value="P450, PUTATIVE (EUROFUNG)-RELATED"/>
    <property type="match status" value="1"/>
</dbReference>
<dbReference type="PRINTS" id="PR00385">
    <property type="entry name" value="P450"/>
</dbReference>
<evidence type="ECO:0000256" key="13">
    <source>
        <dbReference type="PIRSR" id="PIRSR602401-1"/>
    </source>
</evidence>
<evidence type="ECO:0000256" key="5">
    <source>
        <dbReference type="ARBA" id="ARBA00022617"/>
    </source>
</evidence>
<feature type="binding site" description="axial binding residue" evidence="13">
    <location>
        <position position="318"/>
    </location>
    <ligand>
        <name>heme</name>
        <dbReference type="ChEBI" id="CHEBI:30413"/>
    </ligand>
    <ligandPart>
        <name>Fe</name>
        <dbReference type="ChEBI" id="CHEBI:18248"/>
    </ligandPart>
</feature>
<evidence type="ECO:0000256" key="2">
    <source>
        <dbReference type="ARBA" id="ARBA00004167"/>
    </source>
</evidence>
<dbReference type="EMBL" id="KN840490">
    <property type="protein sequence ID" value="KIP07825.1"/>
    <property type="molecule type" value="Genomic_DNA"/>
</dbReference>
<dbReference type="InterPro" id="IPR002401">
    <property type="entry name" value="Cyt_P450_E_grp-I"/>
</dbReference>
<evidence type="ECO:0000256" key="7">
    <source>
        <dbReference type="ARBA" id="ARBA00022723"/>
    </source>
</evidence>
<evidence type="ECO:0000256" key="10">
    <source>
        <dbReference type="ARBA" id="ARBA00023004"/>
    </source>
</evidence>
<evidence type="ECO:0000256" key="3">
    <source>
        <dbReference type="ARBA" id="ARBA00005179"/>
    </source>
</evidence>
<evidence type="ECO:0000256" key="8">
    <source>
        <dbReference type="ARBA" id="ARBA00022989"/>
    </source>
</evidence>
<dbReference type="GO" id="GO:0016020">
    <property type="term" value="C:membrane"/>
    <property type="evidence" value="ECO:0007669"/>
    <property type="project" value="UniProtKB-SubCell"/>
</dbReference>
<evidence type="ECO:0000256" key="14">
    <source>
        <dbReference type="RuleBase" id="RU000461"/>
    </source>
</evidence>
<gene>
    <name evidence="15" type="ORF">PHLGIDRAFT_29862</name>
</gene>
<organism evidence="15 16">
    <name type="scientific">Phlebiopsis gigantea (strain 11061_1 CR5-6)</name>
    <name type="common">White-rot fungus</name>
    <name type="synonym">Peniophora gigantea</name>
    <dbReference type="NCBI Taxonomy" id="745531"/>
    <lineage>
        <taxon>Eukaryota</taxon>
        <taxon>Fungi</taxon>
        <taxon>Dikarya</taxon>
        <taxon>Basidiomycota</taxon>
        <taxon>Agaricomycotina</taxon>
        <taxon>Agaricomycetes</taxon>
        <taxon>Polyporales</taxon>
        <taxon>Phanerochaetaceae</taxon>
        <taxon>Phlebiopsis</taxon>
    </lineage>
</organism>
<dbReference type="GO" id="GO:0005506">
    <property type="term" value="F:iron ion binding"/>
    <property type="evidence" value="ECO:0007669"/>
    <property type="project" value="InterPro"/>
</dbReference>
<evidence type="ECO:0000256" key="11">
    <source>
        <dbReference type="ARBA" id="ARBA00023033"/>
    </source>
</evidence>
<evidence type="ECO:0000313" key="15">
    <source>
        <dbReference type="EMBL" id="KIP07825.1"/>
    </source>
</evidence>
<evidence type="ECO:0000256" key="9">
    <source>
        <dbReference type="ARBA" id="ARBA00023002"/>
    </source>
</evidence>
<comment type="cofactor">
    <cofactor evidence="1 13">
        <name>heme</name>
        <dbReference type="ChEBI" id="CHEBI:30413"/>
    </cofactor>
</comment>
<dbReference type="OrthoDB" id="2789670at2759"/>
<keyword evidence="6" id="KW-0812">Transmembrane</keyword>
<proteinExistence type="inferred from homology"/>
<evidence type="ECO:0000313" key="16">
    <source>
        <dbReference type="Proteomes" id="UP000053257"/>
    </source>
</evidence>
<dbReference type="PROSITE" id="PS00086">
    <property type="entry name" value="CYTOCHROME_P450"/>
    <property type="match status" value="1"/>
</dbReference>
<dbReference type="Pfam" id="PF00067">
    <property type="entry name" value="p450"/>
    <property type="match status" value="1"/>
</dbReference>
<dbReference type="HOGENOM" id="CLU_001570_2_0_1"/>
<keyword evidence="11 14" id="KW-0503">Monooxygenase</keyword>
<evidence type="ECO:0000256" key="1">
    <source>
        <dbReference type="ARBA" id="ARBA00001971"/>
    </source>
</evidence>
<keyword evidence="5 13" id="KW-0349">Heme</keyword>
<dbReference type="Gene3D" id="1.10.630.10">
    <property type="entry name" value="Cytochrome P450"/>
    <property type="match status" value="1"/>
</dbReference>
<evidence type="ECO:0000256" key="12">
    <source>
        <dbReference type="ARBA" id="ARBA00023136"/>
    </source>
</evidence>
<dbReference type="PANTHER" id="PTHR46300">
    <property type="entry name" value="P450, PUTATIVE (EUROFUNG)-RELATED-RELATED"/>
    <property type="match status" value="1"/>
</dbReference>
<keyword evidence="10 13" id="KW-0408">Iron</keyword>
<dbReference type="InterPro" id="IPR036396">
    <property type="entry name" value="Cyt_P450_sf"/>
</dbReference>
<comment type="pathway">
    <text evidence="3">Secondary metabolite biosynthesis.</text>
</comment>
<keyword evidence="7 13" id="KW-0479">Metal-binding</keyword>
<dbReference type="GO" id="GO:0016705">
    <property type="term" value="F:oxidoreductase activity, acting on paired donors, with incorporation or reduction of molecular oxygen"/>
    <property type="evidence" value="ECO:0007669"/>
    <property type="project" value="InterPro"/>
</dbReference>
<dbReference type="InterPro" id="IPR017972">
    <property type="entry name" value="Cyt_P450_CS"/>
</dbReference>
<protein>
    <recommendedName>
        <fullName evidence="17">Cytochrome P450</fullName>
    </recommendedName>
</protein>
<dbReference type="CDD" id="cd11065">
    <property type="entry name" value="CYP64-like"/>
    <property type="match status" value="1"/>
</dbReference>